<dbReference type="InterPro" id="IPR036291">
    <property type="entry name" value="NAD(P)-bd_dom_sf"/>
</dbReference>
<evidence type="ECO:0000313" key="4">
    <source>
        <dbReference type="Proteomes" id="UP001157017"/>
    </source>
</evidence>
<accession>A0ABQ6JDP3</accession>
<feature type="compositionally biased region" description="Basic residues" evidence="1">
    <location>
        <begin position="132"/>
        <end position="147"/>
    </location>
</feature>
<keyword evidence="4" id="KW-1185">Reference proteome</keyword>
<feature type="domain" description="Alcohol dehydrogenase-like C-terminal" evidence="2">
    <location>
        <begin position="2"/>
        <end position="105"/>
    </location>
</feature>
<name>A0ABQ6JDP3_9ACTN</name>
<dbReference type="InterPro" id="IPR013149">
    <property type="entry name" value="ADH-like_C"/>
</dbReference>
<feature type="region of interest" description="Disordered" evidence="1">
    <location>
        <begin position="123"/>
        <end position="147"/>
    </location>
</feature>
<protein>
    <recommendedName>
        <fullName evidence="2">Alcohol dehydrogenase-like C-terminal domain-containing protein</fullName>
    </recommendedName>
</protein>
<dbReference type="InterPro" id="IPR051397">
    <property type="entry name" value="Zn-ADH-like_protein"/>
</dbReference>
<dbReference type="EMBL" id="BSUZ01000001">
    <property type="protein sequence ID" value="GMA84955.1"/>
    <property type="molecule type" value="Genomic_DNA"/>
</dbReference>
<dbReference type="Gene3D" id="3.40.50.720">
    <property type="entry name" value="NAD(P)-binding Rossmann-like Domain"/>
    <property type="match status" value="1"/>
</dbReference>
<organism evidence="3 4">
    <name type="scientific">Angustibacter aerolatus</name>
    <dbReference type="NCBI Taxonomy" id="1162965"/>
    <lineage>
        <taxon>Bacteria</taxon>
        <taxon>Bacillati</taxon>
        <taxon>Actinomycetota</taxon>
        <taxon>Actinomycetes</taxon>
        <taxon>Kineosporiales</taxon>
        <taxon>Kineosporiaceae</taxon>
    </lineage>
</organism>
<dbReference type="PANTHER" id="PTHR43677">
    <property type="entry name" value="SHORT-CHAIN DEHYDROGENASE/REDUCTASE"/>
    <property type="match status" value="1"/>
</dbReference>
<dbReference type="Pfam" id="PF00107">
    <property type="entry name" value="ADH_zinc_N"/>
    <property type="match status" value="1"/>
</dbReference>
<gene>
    <name evidence="3" type="ORF">GCM10025868_02050</name>
</gene>
<sequence length="147" mass="15389">MIATASTPEKRQLALDLGADVAVDVSGLDDAAAVRDALREANGGRGVDVVLEMTGGPVFDGSLAALAPFGRVAVFGMAGRVPPAPVQVPSLMARSTSVVGFWLVHVLRRHGGLRPAMEEPARAGRLGWPAGGRRRRLPARRGRPRAP</sequence>
<evidence type="ECO:0000259" key="2">
    <source>
        <dbReference type="Pfam" id="PF00107"/>
    </source>
</evidence>
<comment type="caution">
    <text evidence="3">The sequence shown here is derived from an EMBL/GenBank/DDBJ whole genome shotgun (WGS) entry which is preliminary data.</text>
</comment>
<dbReference type="Proteomes" id="UP001157017">
    <property type="component" value="Unassembled WGS sequence"/>
</dbReference>
<evidence type="ECO:0000313" key="3">
    <source>
        <dbReference type="EMBL" id="GMA84955.1"/>
    </source>
</evidence>
<dbReference type="SUPFAM" id="SSF51735">
    <property type="entry name" value="NAD(P)-binding Rossmann-fold domains"/>
    <property type="match status" value="1"/>
</dbReference>
<dbReference type="PANTHER" id="PTHR43677:SF4">
    <property type="entry name" value="QUINONE OXIDOREDUCTASE-LIKE PROTEIN 2"/>
    <property type="match status" value="1"/>
</dbReference>
<evidence type="ECO:0000256" key="1">
    <source>
        <dbReference type="SAM" id="MobiDB-lite"/>
    </source>
</evidence>
<proteinExistence type="predicted"/>
<reference evidence="4" key="1">
    <citation type="journal article" date="2019" name="Int. J. Syst. Evol. Microbiol.">
        <title>The Global Catalogue of Microorganisms (GCM) 10K type strain sequencing project: providing services to taxonomists for standard genome sequencing and annotation.</title>
        <authorList>
            <consortium name="The Broad Institute Genomics Platform"/>
            <consortium name="The Broad Institute Genome Sequencing Center for Infectious Disease"/>
            <person name="Wu L."/>
            <person name="Ma J."/>
        </authorList>
    </citation>
    <scope>NUCLEOTIDE SEQUENCE [LARGE SCALE GENOMIC DNA]</scope>
    <source>
        <strain evidence="4">NBRC 108730</strain>
    </source>
</reference>